<comment type="function">
    <text evidence="3">Plays a central role in 2-thiolation of mcm(5)S(2)U at tRNA wobble positions of tRNA(Lys), tRNA(Glu) and tRNA(Gln). May act by forming a heterodimer with NCS6/CTU1 that ligates sulfur from thiocarboxylated URM1 onto the uridine of tRNAs at wobble position.</text>
</comment>
<dbReference type="GO" id="GO:0032447">
    <property type="term" value="P:protein urmylation"/>
    <property type="evidence" value="ECO:0007669"/>
    <property type="project" value="UniProtKB-UniRule"/>
</dbReference>
<keyword evidence="2 3" id="KW-0819">tRNA processing</keyword>
<proteinExistence type="inferred from homology"/>
<dbReference type="GO" id="GO:0002143">
    <property type="term" value="P:tRNA wobble position uridine thiolation"/>
    <property type="evidence" value="ECO:0007669"/>
    <property type="project" value="TreeGrafter"/>
</dbReference>
<evidence type="ECO:0000256" key="2">
    <source>
        <dbReference type="ARBA" id="ARBA00022694"/>
    </source>
</evidence>
<evidence type="ECO:0000256" key="1">
    <source>
        <dbReference type="ARBA" id="ARBA00022490"/>
    </source>
</evidence>
<evidence type="ECO:0000313" key="5">
    <source>
        <dbReference type="Proteomes" id="UP000886885"/>
    </source>
</evidence>
<name>A0A8X7ZE00_POPTO</name>
<keyword evidence="1 3" id="KW-0963">Cytoplasm</keyword>
<sequence length="545" mass="59960">MSCNSSGCQSNCYKNGDQVSDSPPPPPAANNSSNLCLKCKTNSPITPGSLSGDEARFCADCFRSNIYGKFRLAVTSHAMISPSDNVLVAFSGGPSSRVALQFVHVLQDRAQKNFEASKDKSLPVFGVGVAFIDESVVYPVSSDKVDGAIQDMRSVVSNLAPPTKQLHVVPIENIYASDSSDGKDRLTKLLDAVNDATGKEDLLLHLRMMALQKVASQNGYNRLILGSCTSRIACHVLAATVKKTGIPKAISNKPSTKGFLFYELITFTNLPLDLTGKAMLRQMEGWENEGRGYSLSADIQYVDARWEVPVVLPLRDCTSQELNLLCHLDGFVIQTFSYFILDSLLSFNFLCRYIIGVKLFRLLLNGGSSWQGSLKTLQPFDSPPSGINGLISSFVNVLQEENSSRECTILRTAGKLTPFEFNRIPETDDCNVPLAIRRRQKRYNLKTKESISSELFCPICNAPLKNFNSLNLSSLKSCQISRFNAACCSSCQFQIIPKEPSSMENFCSLLPQQVVDRAKHGNCSNLSLLREQIQDCLLSDSEDET</sequence>
<comment type="caution">
    <text evidence="4">The sequence shown here is derived from an EMBL/GenBank/DDBJ whole genome shotgun (WGS) entry which is preliminary data.</text>
</comment>
<protein>
    <recommendedName>
        <fullName evidence="3">Cytoplasmic tRNA 2-thiolation protein 2</fullName>
    </recommendedName>
</protein>
<keyword evidence="5" id="KW-1185">Reference proteome</keyword>
<dbReference type="GO" id="GO:0005829">
    <property type="term" value="C:cytosol"/>
    <property type="evidence" value="ECO:0007669"/>
    <property type="project" value="TreeGrafter"/>
</dbReference>
<comment type="pathway">
    <text evidence="3">tRNA modification; 5-methoxycarbonylmethyl-2-thiouridine-tRNA biosynthesis.</text>
</comment>
<dbReference type="Proteomes" id="UP000886885">
    <property type="component" value="Chromosome 6D"/>
</dbReference>
<dbReference type="EMBL" id="JAAWWB010000012">
    <property type="protein sequence ID" value="KAG6769198.1"/>
    <property type="molecule type" value="Genomic_DNA"/>
</dbReference>
<accession>A0A8X7ZE00</accession>
<evidence type="ECO:0000313" key="4">
    <source>
        <dbReference type="EMBL" id="KAG6769198.1"/>
    </source>
</evidence>
<dbReference type="PANTHER" id="PTHR20882">
    <property type="entry name" value="CYTOPLASMIC TRNA 2-THIOLATION PROTEIN 2"/>
    <property type="match status" value="1"/>
</dbReference>
<evidence type="ECO:0000256" key="3">
    <source>
        <dbReference type="HAMAP-Rule" id="MF_03054"/>
    </source>
</evidence>
<dbReference type="OrthoDB" id="25129at2759"/>
<gene>
    <name evidence="4" type="ORF">POTOM_024815</name>
</gene>
<dbReference type="GO" id="GO:0016783">
    <property type="term" value="F:sulfurtransferase activity"/>
    <property type="evidence" value="ECO:0007669"/>
    <property type="project" value="TreeGrafter"/>
</dbReference>
<organism evidence="4 5">
    <name type="scientific">Populus tomentosa</name>
    <name type="common">Chinese white poplar</name>
    <dbReference type="NCBI Taxonomy" id="118781"/>
    <lineage>
        <taxon>Eukaryota</taxon>
        <taxon>Viridiplantae</taxon>
        <taxon>Streptophyta</taxon>
        <taxon>Embryophyta</taxon>
        <taxon>Tracheophyta</taxon>
        <taxon>Spermatophyta</taxon>
        <taxon>Magnoliopsida</taxon>
        <taxon>eudicotyledons</taxon>
        <taxon>Gunneridae</taxon>
        <taxon>Pentapetalae</taxon>
        <taxon>rosids</taxon>
        <taxon>fabids</taxon>
        <taxon>Malpighiales</taxon>
        <taxon>Salicaceae</taxon>
        <taxon>Saliceae</taxon>
        <taxon>Populus</taxon>
    </lineage>
</organism>
<comment type="subcellular location">
    <subcellularLocation>
        <location evidence="3">Cytoplasm</location>
    </subcellularLocation>
</comment>
<dbReference type="GO" id="GO:0000049">
    <property type="term" value="F:tRNA binding"/>
    <property type="evidence" value="ECO:0007669"/>
    <property type="project" value="InterPro"/>
</dbReference>
<dbReference type="HAMAP" id="MF_03054">
    <property type="entry name" value="CTU2"/>
    <property type="match status" value="1"/>
</dbReference>
<dbReference type="PANTHER" id="PTHR20882:SF14">
    <property type="entry name" value="CYTOPLASMIC TRNA 2-THIOLATION PROTEIN 2"/>
    <property type="match status" value="1"/>
</dbReference>
<comment type="similarity">
    <text evidence="3">Belongs to the CTU2/NCS2 family.</text>
</comment>
<dbReference type="AlphaFoldDB" id="A0A8X7ZE00"/>
<dbReference type="InterPro" id="IPR019407">
    <property type="entry name" value="CTU2"/>
</dbReference>
<dbReference type="GO" id="GO:0016779">
    <property type="term" value="F:nucleotidyltransferase activity"/>
    <property type="evidence" value="ECO:0007669"/>
    <property type="project" value="UniProtKB-UniRule"/>
</dbReference>
<reference evidence="4" key="1">
    <citation type="journal article" date="2020" name="bioRxiv">
        <title>Hybrid origin of Populus tomentosa Carr. identified through genome sequencing and phylogenomic analysis.</title>
        <authorList>
            <person name="An X."/>
            <person name="Gao K."/>
            <person name="Chen Z."/>
            <person name="Li J."/>
            <person name="Yang X."/>
            <person name="Yang X."/>
            <person name="Zhou J."/>
            <person name="Guo T."/>
            <person name="Zhao T."/>
            <person name="Huang S."/>
            <person name="Miao D."/>
            <person name="Khan W.U."/>
            <person name="Rao P."/>
            <person name="Ye M."/>
            <person name="Lei B."/>
            <person name="Liao W."/>
            <person name="Wang J."/>
            <person name="Ji L."/>
            <person name="Li Y."/>
            <person name="Guo B."/>
            <person name="Mustafa N.S."/>
            <person name="Li S."/>
            <person name="Yun Q."/>
            <person name="Keller S.R."/>
            <person name="Mao J."/>
            <person name="Zhang R."/>
            <person name="Strauss S.H."/>
        </authorList>
    </citation>
    <scope>NUCLEOTIDE SEQUENCE</scope>
    <source>
        <strain evidence="4">GM15</strain>
        <tissue evidence="4">Leaf</tissue>
    </source>
</reference>